<protein>
    <submittedName>
        <fullName evidence="2">Uncharacterized protein</fullName>
    </submittedName>
</protein>
<sequence>MKTELESASVEQLLGEDSDVSNGADEDCELLDRHGHKLARRLSPVINKALCQKHAPIFVEECLQSSYKIDVGLRSVKTRV</sequence>
<name>M4B7M6_HYAAE</name>
<dbReference type="VEuPathDB" id="FungiDB:HpaG802278"/>
<dbReference type="HOGENOM" id="CLU_2594890_0_0_1"/>
<evidence type="ECO:0000256" key="1">
    <source>
        <dbReference type="SAM" id="MobiDB-lite"/>
    </source>
</evidence>
<reference evidence="3" key="1">
    <citation type="journal article" date="2010" name="Science">
        <title>Signatures of adaptation to obligate biotrophy in the Hyaloperonospora arabidopsidis genome.</title>
        <authorList>
            <person name="Baxter L."/>
            <person name="Tripathy S."/>
            <person name="Ishaque N."/>
            <person name="Boot N."/>
            <person name="Cabral A."/>
            <person name="Kemen E."/>
            <person name="Thines M."/>
            <person name="Ah-Fong A."/>
            <person name="Anderson R."/>
            <person name="Badejoko W."/>
            <person name="Bittner-Eddy P."/>
            <person name="Boore J.L."/>
            <person name="Chibucos M.C."/>
            <person name="Coates M."/>
            <person name="Dehal P."/>
            <person name="Delehaunty K."/>
            <person name="Dong S."/>
            <person name="Downton P."/>
            <person name="Dumas B."/>
            <person name="Fabro G."/>
            <person name="Fronick C."/>
            <person name="Fuerstenberg S.I."/>
            <person name="Fulton L."/>
            <person name="Gaulin E."/>
            <person name="Govers F."/>
            <person name="Hughes L."/>
            <person name="Humphray S."/>
            <person name="Jiang R.H."/>
            <person name="Judelson H."/>
            <person name="Kamoun S."/>
            <person name="Kyung K."/>
            <person name="Meijer H."/>
            <person name="Minx P."/>
            <person name="Morris P."/>
            <person name="Nelson J."/>
            <person name="Phuntumart V."/>
            <person name="Qutob D."/>
            <person name="Rehmany A."/>
            <person name="Rougon-Cardoso A."/>
            <person name="Ryden P."/>
            <person name="Torto-Alalibo T."/>
            <person name="Studholme D."/>
            <person name="Wang Y."/>
            <person name="Win J."/>
            <person name="Wood J."/>
            <person name="Clifton S.W."/>
            <person name="Rogers J."/>
            <person name="Van den Ackerveken G."/>
            <person name="Jones J.D."/>
            <person name="McDowell J.M."/>
            <person name="Beynon J."/>
            <person name="Tyler B.M."/>
        </authorList>
    </citation>
    <scope>NUCLEOTIDE SEQUENCE [LARGE SCALE GENOMIC DNA]</scope>
    <source>
        <strain evidence="3">Emoy2</strain>
    </source>
</reference>
<keyword evidence="3" id="KW-1185">Reference proteome</keyword>
<dbReference type="Proteomes" id="UP000011713">
    <property type="component" value="Unassembled WGS sequence"/>
</dbReference>
<proteinExistence type="predicted"/>
<feature type="compositionally biased region" description="Acidic residues" evidence="1">
    <location>
        <begin position="14"/>
        <end position="25"/>
    </location>
</feature>
<reference evidence="2" key="2">
    <citation type="submission" date="2015-06" db="UniProtKB">
        <authorList>
            <consortium name="EnsemblProtists"/>
        </authorList>
    </citation>
    <scope>IDENTIFICATION</scope>
    <source>
        <strain evidence="2">Emoy2</strain>
    </source>
</reference>
<feature type="region of interest" description="Disordered" evidence="1">
    <location>
        <begin position="1"/>
        <end position="25"/>
    </location>
</feature>
<organism evidence="2 3">
    <name type="scientific">Hyaloperonospora arabidopsidis (strain Emoy2)</name>
    <name type="common">Downy mildew agent</name>
    <name type="synonym">Peronospora arabidopsidis</name>
    <dbReference type="NCBI Taxonomy" id="559515"/>
    <lineage>
        <taxon>Eukaryota</taxon>
        <taxon>Sar</taxon>
        <taxon>Stramenopiles</taxon>
        <taxon>Oomycota</taxon>
        <taxon>Peronosporomycetes</taxon>
        <taxon>Peronosporales</taxon>
        <taxon>Peronosporaceae</taxon>
        <taxon>Hyaloperonospora</taxon>
    </lineage>
</organism>
<evidence type="ECO:0000313" key="2">
    <source>
        <dbReference type="EnsemblProtists" id="HpaP802278"/>
    </source>
</evidence>
<dbReference type="AlphaFoldDB" id="M4B7M6"/>
<dbReference type="InParanoid" id="M4B7M6"/>
<accession>M4B7M6</accession>
<dbReference type="EMBL" id="JH597876">
    <property type="status" value="NOT_ANNOTATED_CDS"/>
    <property type="molecule type" value="Genomic_DNA"/>
</dbReference>
<dbReference type="EnsemblProtists" id="HpaT802278">
    <property type="protein sequence ID" value="HpaP802278"/>
    <property type="gene ID" value="HpaG802278"/>
</dbReference>
<evidence type="ECO:0000313" key="3">
    <source>
        <dbReference type="Proteomes" id="UP000011713"/>
    </source>
</evidence>